<organism evidence="2 3">
    <name type="scientific">Paraburkholderia acidiphila</name>
    <dbReference type="NCBI Taxonomy" id="2571747"/>
    <lineage>
        <taxon>Bacteria</taxon>
        <taxon>Pseudomonadati</taxon>
        <taxon>Pseudomonadota</taxon>
        <taxon>Betaproteobacteria</taxon>
        <taxon>Burkholderiales</taxon>
        <taxon>Burkholderiaceae</taxon>
        <taxon>Paraburkholderia</taxon>
    </lineage>
</organism>
<protein>
    <submittedName>
        <fullName evidence="2">Uncharacterized protein</fullName>
    </submittedName>
</protein>
<evidence type="ECO:0000256" key="1">
    <source>
        <dbReference type="SAM" id="MobiDB-lite"/>
    </source>
</evidence>
<name>A0A7Z2G7X6_9BURK</name>
<proteinExistence type="predicted"/>
<dbReference type="KEGG" id="pacp:FAZ97_17260"/>
<feature type="compositionally biased region" description="Low complexity" evidence="1">
    <location>
        <begin position="150"/>
        <end position="171"/>
    </location>
</feature>
<accession>A0A7Z2G7X6</accession>
<keyword evidence="3" id="KW-1185">Reference proteome</keyword>
<dbReference type="OrthoDB" id="9103168at2"/>
<dbReference type="RefSeq" id="WP_158759668.1">
    <property type="nucleotide sequence ID" value="NZ_CP046910.1"/>
</dbReference>
<sequence>MKNVAHPNMFPSAGEAVAVAPDGDAKPIVNGTLALEIAPPASPWANPVSRLKSAAGAKAAAEEPAPKERRISRSEQAVAYLRANGPATGAQLLTALGIQSKGGITPFIGPGLQRGEIVKDGNRYALPCHLVGHLPTQRASAAPAETHSQPAPKDSAEKPAAPAAPASSTPAPERKPDFTLSADETLVVAWPDGSVTVQRGGVFVELTPNEARLLRAFVGLRQ</sequence>
<dbReference type="EMBL" id="CP046910">
    <property type="protein sequence ID" value="QGZ56714.1"/>
    <property type="molecule type" value="Genomic_DNA"/>
</dbReference>
<evidence type="ECO:0000313" key="3">
    <source>
        <dbReference type="Proteomes" id="UP000434209"/>
    </source>
</evidence>
<reference evidence="2 3" key="1">
    <citation type="submission" date="2019-12" db="EMBL/GenBank/DDBJ databases">
        <title>Paraburkholderia acidiphila 7Q-K02 sp. nov and Paraburkholderia acidisoli DHF22 sp. nov., two strains isolated from forest soil.</title>
        <authorList>
            <person name="Gao Z."/>
            <person name="Qiu L."/>
        </authorList>
    </citation>
    <scope>NUCLEOTIDE SEQUENCE [LARGE SCALE GENOMIC DNA]</scope>
    <source>
        <strain evidence="2 3">7Q-K02</strain>
    </source>
</reference>
<evidence type="ECO:0000313" key="2">
    <source>
        <dbReference type="EMBL" id="QGZ56714.1"/>
    </source>
</evidence>
<feature type="region of interest" description="Disordered" evidence="1">
    <location>
        <begin position="137"/>
        <end position="177"/>
    </location>
</feature>
<dbReference type="Proteomes" id="UP000434209">
    <property type="component" value="Chromosome 2"/>
</dbReference>
<gene>
    <name evidence="2" type="ORF">FAZ97_17260</name>
</gene>
<dbReference type="AlphaFoldDB" id="A0A7Z2G7X6"/>